<proteinExistence type="inferred from homology"/>
<dbReference type="RefSeq" id="WP_128465451.1">
    <property type="nucleotide sequence ID" value="NZ_CP035108.1"/>
</dbReference>
<dbReference type="AlphaFoldDB" id="A0A3R5UWD9"/>
<comment type="similarity">
    <text evidence="1 4 5">Belongs to the bacterial ribosomal protein bS18 family.</text>
</comment>
<evidence type="ECO:0000256" key="3">
    <source>
        <dbReference type="ARBA" id="ARBA00023274"/>
    </source>
</evidence>
<evidence type="ECO:0000256" key="4">
    <source>
        <dbReference type="HAMAP-Rule" id="MF_00270"/>
    </source>
</evidence>
<keyword evidence="7" id="KW-1185">Reference proteome</keyword>
<evidence type="ECO:0000256" key="1">
    <source>
        <dbReference type="ARBA" id="ARBA00005589"/>
    </source>
</evidence>
<keyword evidence="4" id="KW-0699">rRNA-binding</keyword>
<evidence type="ECO:0000256" key="2">
    <source>
        <dbReference type="ARBA" id="ARBA00022980"/>
    </source>
</evidence>
<dbReference type="OrthoDB" id="9812008at2"/>
<evidence type="ECO:0000256" key="5">
    <source>
        <dbReference type="RuleBase" id="RU003910"/>
    </source>
</evidence>
<evidence type="ECO:0000313" key="6">
    <source>
        <dbReference type="EMBL" id="QAR32164.1"/>
    </source>
</evidence>
<reference evidence="6 7" key="1">
    <citation type="submission" date="2019-01" db="EMBL/GenBank/DDBJ databases">
        <title>Geovibrio thiophilus DSM 11263, complete genome.</title>
        <authorList>
            <person name="Spring S."/>
            <person name="Bunk B."/>
            <person name="Sproer C."/>
        </authorList>
    </citation>
    <scope>NUCLEOTIDE SEQUENCE [LARGE SCALE GENOMIC DNA]</scope>
    <source>
        <strain evidence="6 7">DSM 11263</strain>
    </source>
</reference>
<dbReference type="NCBIfam" id="TIGR00165">
    <property type="entry name" value="S18"/>
    <property type="match status" value="1"/>
</dbReference>
<dbReference type="HAMAP" id="MF_00270">
    <property type="entry name" value="Ribosomal_bS18"/>
    <property type="match status" value="1"/>
</dbReference>
<dbReference type="Gene3D" id="4.10.640.10">
    <property type="entry name" value="Ribosomal protein S18"/>
    <property type="match status" value="1"/>
</dbReference>
<dbReference type="EMBL" id="CP035108">
    <property type="protein sequence ID" value="QAR32164.1"/>
    <property type="molecule type" value="Genomic_DNA"/>
</dbReference>
<keyword evidence="4" id="KW-0694">RNA-binding</keyword>
<dbReference type="PANTHER" id="PTHR13479">
    <property type="entry name" value="30S RIBOSOMAL PROTEIN S18"/>
    <property type="match status" value="1"/>
</dbReference>
<dbReference type="GO" id="GO:0070181">
    <property type="term" value="F:small ribosomal subunit rRNA binding"/>
    <property type="evidence" value="ECO:0007669"/>
    <property type="project" value="TreeGrafter"/>
</dbReference>
<dbReference type="GO" id="GO:0006412">
    <property type="term" value="P:translation"/>
    <property type="evidence" value="ECO:0007669"/>
    <property type="project" value="UniProtKB-UniRule"/>
</dbReference>
<dbReference type="InterPro" id="IPR036870">
    <property type="entry name" value="Ribosomal_bS18_sf"/>
</dbReference>
<gene>
    <name evidence="4 6" type="primary">rpsR</name>
    <name evidence="6" type="ORF">EP073_01745</name>
</gene>
<dbReference type="KEGG" id="gtl:EP073_01745"/>
<protein>
    <recommendedName>
        <fullName evidence="4">Small ribosomal subunit protein bS18</fullName>
    </recommendedName>
</protein>
<evidence type="ECO:0000313" key="7">
    <source>
        <dbReference type="Proteomes" id="UP000287502"/>
    </source>
</evidence>
<name>A0A3R5UWD9_9BACT</name>
<dbReference type="GO" id="GO:0003735">
    <property type="term" value="F:structural constituent of ribosome"/>
    <property type="evidence" value="ECO:0007669"/>
    <property type="project" value="InterPro"/>
</dbReference>
<keyword evidence="3 4" id="KW-0687">Ribonucleoprotein</keyword>
<dbReference type="PRINTS" id="PR00974">
    <property type="entry name" value="RIBOSOMALS18"/>
</dbReference>
<dbReference type="SUPFAM" id="SSF46911">
    <property type="entry name" value="Ribosomal protein S18"/>
    <property type="match status" value="1"/>
</dbReference>
<dbReference type="PANTHER" id="PTHR13479:SF40">
    <property type="entry name" value="SMALL RIBOSOMAL SUBUNIT PROTEIN BS18M"/>
    <property type="match status" value="1"/>
</dbReference>
<accession>A0A3R5UWD9</accession>
<comment type="function">
    <text evidence="4">Binds as a heterodimer with protein bS6 to the central domain of the 16S rRNA, where it helps stabilize the platform of the 30S subunit.</text>
</comment>
<dbReference type="GO" id="GO:0022627">
    <property type="term" value="C:cytosolic small ribosomal subunit"/>
    <property type="evidence" value="ECO:0007669"/>
    <property type="project" value="TreeGrafter"/>
</dbReference>
<dbReference type="Proteomes" id="UP000287502">
    <property type="component" value="Chromosome"/>
</dbReference>
<organism evidence="6 7">
    <name type="scientific">Geovibrio thiophilus</name>
    <dbReference type="NCBI Taxonomy" id="139438"/>
    <lineage>
        <taxon>Bacteria</taxon>
        <taxon>Pseudomonadati</taxon>
        <taxon>Deferribacterota</taxon>
        <taxon>Deferribacteres</taxon>
        <taxon>Deferribacterales</taxon>
        <taxon>Geovibrionaceae</taxon>
        <taxon>Geovibrio</taxon>
    </lineage>
</organism>
<sequence>MAVLRRKFQKKKVCRFCAEKIDIDYKDAKLLRGFVTERGKIMPRRLTGTCAKHQRSLASAVKTARTIILLPFSLDR</sequence>
<dbReference type="Pfam" id="PF01084">
    <property type="entry name" value="Ribosomal_S18"/>
    <property type="match status" value="1"/>
</dbReference>
<dbReference type="InterPro" id="IPR001648">
    <property type="entry name" value="Ribosomal_bS18"/>
</dbReference>
<keyword evidence="2 4" id="KW-0689">Ribosomal protein</keyword>
<comment type="subunit">
    <text evidence="4">Part of the 30S ribosomal subunit. Forms a tight heterodimer with protein bS6.</text>
</comment>